<feature type="signal peptide" evidence="1">
    <location>
        <begin position="1"/>
        <end position="30"/>
    </location>
</feature>
<dbReference type="AlphaFoldDB" id="A0A7S0F1M6"/>
<proteinExistence type="predicted"/>
<gene>
    <name evidence="2" type="ORF">HPHI1048_LOCUS19750</name>
</gene>
<dbReference type="EMBL" id="HBEO01029149">
    <property type="protein sequence ID" value="CAD8501180.1"/>
    <property type="molecule type" value="Transcribed_RNA"/>
</dbReference>
<evidence type="ECO:0000256" key="1">
    <source>
        <dbReference type="SAM" id="SignalP"/>
    </source>
</evidence>
<keyword evidence="1" id="KW-0732">Signal</keyword>
<reference evidence="2" key="1">
    <citation type="submission" date="2021-01" db="EMBL/GenBank/DDBJ databases">
        <authorList>
            <person name="Corre E."/>
            <person name="Pelletier E."/>
            <person name="Niang G."/>
            <person name="Scheremetjew M."/>
            <person name="Finn R."/>
            <person name="Kale V."/>
            <person name="Holt S."/>
            <person name="Cochrane G."/>
            <person name="Meng A."/>
            <person name="Brown T."/>
            <person name="Cohen L."/>
        </authorList>
    </citation>
    <scope>NUCLEOTIDE SEQUENCE</scope>
    <source>
        <strain evidence="2">CCMP325</strain>
    </source>
</reference>
<protein>
    <submittedName>
        <fullName evidence="2">Uncharacterized protein</fullName>
    </submittedName>
</protein>
<feature type="chain" id="PRO_5031259822" evidence="1">
    <location>
        <begin position="31"/>
        <end position="132"/>
    </location>
</feature>
<sequence length="132" mass="14573">MFKAHSSKKILVAGFSLLLCAILCINLVQSRRSTGASGLFQIFTGQALMYVVPAHVNLQDYFEFRETCMKACNNKASAAVNECSADNLGSYYLKYRQNCLTEPCACEMLYMNCGGAYKTKIHPTWAADGICT</sequence>
<name>A0A7S0F1M6_9CRYP</name>
<organism evidence="2">
    <name type="scientific">Hanusia phi</name>
    <dbReference type="NCBI Taxonomy" id="3032"/>
    <lineage>
        <taxon>Eukaryota</taxon>
        <taxon>Cryptophyceae</taxon>
        <taxon>Pyrenomonadales</taxon>
        <taxon>Geminigeraceae</taxon>
        <taxon>Hanusia</taxon>
    </lineage>
</organism>
<evidence type="ECO:0000313" key="2">
    <source>
        <dbReference type="EMBL" id="CAD8501180.1"/>
    </source>
</evidence>
<accession>A0A7S0F1M6</accession>